<dbReference type="EMBL" id="JAANQT010005128">
    <property type="protein sequence ID" value="KAG1295808.1"/>
    <property type="molecule type" value="Genomic_DNA"/>
</dbReference>
<accession>A0A9P7BKM3</accession>
<organism evidence="1 2">
    <name type="scientific">Rhizopus oryzae</name>
    <name type="common">Mucormycosis agent</name>
    <name type="synonym">Rhizopus arrhizus var. delemar</name>
    <dbReference type="NCBI Taxonomy" id="64495"/>
    <lineage>
        <taxon>Eukaryota</taxon>
        <taxon>Fungi</taxon>
        <taxon>Fungi incertae sedis</taxon>
        <taxon>Mucoromycota</taxon>
        <taxon>Mucoromycotina</taxon>
        <taxon>Mucoromycetes</taxon>
        <taxon>Mucorales</taxon>
        <taxon>Mucorineae</taxon>
        <taxon>Rhizopodaceae</taxon>
        <taxon>Rhizopus</taxon>
    </lineage>
</organism>
<evidence type="ECO:0000313" key="2">
    <source>
        <dbReference type="Proteomes" id="UP000716291"/>
    </source>
</evidence>
<comment type="caution">
    <text evidence="1">The sequence shown here is derived from an EMBL/GenBank/DDBJ whole genome shotgun (WGS) entry which is preliminary data.</text>
</comment>
<evidence type="ECO:0000313" key="1">
    <source>
        <dbReference type="EMBL" id="KAG1295808.1"/>
    </source>
</evidence>
<keyword evidence="2" id="KW-1185">Reference proteome</keyword>
<reference evidence="1" key="1">
    <citation type="journal article" date="2020" name="Microb. Genom.">
        <title>Genetic diversity of clinical and environmental Mucorales isolates obtained from an investigation of mucormycosis cases among solid organ transplant recipients.</title>
        <authorList>
            <person name="Nguyen M.H."/>
            <person name="Kaul D."/>
            <person name="Muto C."/>
            <person name="Cheng S.J."/>
            <person name="Richter R.A."/>
            <person name="Bruno V.M."/>
            <person name="Liu G."/>
            <person name="Beyhan S."/>
            <person name="Sundermann A.J."/>
            <person name="Mounaud S."/>
            <person name="Pasculle A.W."/>
            <person name="Nierman W.C."/>
            <person name="Driscoll E."/>
            <person name="Cumbie R."/>
            <person name="Clancy C.J."/>
            <person name="Dupont C.L."/>
        </authorList>
    </citation>
    <scope>NUCLEOTIDE SEQUENCE</scope>
    <source>
        <strain evidence="1">GL11</strain>
    </source>
</reference>
<protein>
    <submittedName>
        <fullName evidence="1">Uncharacterized protein</fullName>
    </submittedName>
</protein>
<gene>
    <name evidence="1" type="ORF">G6F64_013276</name>
</gene>
<dbReference type="AlphaFoldDB" id="A0A9P7BKM3"/>
<dbReference type="Proteomes" id="UP000716291">
    <property type="component" value="Unassembled WGS sequence"/>
</dbReference>
<name>A0A9P7BKM3_RHIOR</name>
<proteinExistence type="predicted"/>
<sequence length="205" mass="23692">MNPNFLQNKRFVDALSRMLEEYASSLPLDITEPHLLWEHLKHKIKQLARSFGRRHASWRSQQLRRLQSKRNRILCTFKQSGALNPLLEVVERQIGSLQNEIVRNNILRAGKHWWEHGETSAGYLKRTINTRAASRHIPSLKDTPESECTSDANEIQTIAKRFYKQLYSCEPISSENLDKMLTHISTQDRLPSEASVALMTPFSIG</sequence>